<protein>
    <submittedName>
        <fullName evidence="2">PepSY-associated TM helix domain-containing protein</fullName>
    </submittedName>
</protein>
<comment type="caution">
    <text evidence="2">The sequence shown here is derived from an EMBL/GenBank/DDBJ whole genome shotgun (WGS) entry which is preliminary data.</text>
</comment>
<feature type="transmembrane region" description="Helical" evidence="1">
    <location>
        <begin position="457"/>
        <end position="481"/>
    </location>
</feature>
<accession>A0ABV4AD98</accession>
<dbReference type="RefSeq" id="WP_369453939.1">
    <property type="nucleotide sequence ID" value="NZ_JBGCUO010000001.1"/>
</dbReference>
<feature type="transmembrane region" description="Helical" evidence="1">
    <location>
        <begin position="428"/>
        <end position="445"/>
    </location>
</feature>
<sequence length="514" mass="56956">MSQPRGFRQTNAWLHTWIGLLPGWLLYAVFLTGTISFFHEELTVWMKPELHHSVAQPDTAARALAAMSERAPDAALWQIQLPSERSPVVQVRWYAPGEPMGRGSGQSLTLDAATMEPLTARETRGGHLLYRFHFELYGLPRIEARWAVALATMAMFIALITGVITHKKIFKDFFTFRPRKGQRSWLDAHNALAVLALPFHLMITFSGLLLFMFLLMPWGMDLAYDGDRRAFFNDTRSGRMMAPPPAATDAAPAPLAALAPMLAAAEAQWPRGVGSIQVSQPLRSDARITLREHGAASLRDRGNSRQLQFDGVSGEPVPMDSPQMPSITSQIYNVFTSLHLIRFGDTTLRWLMFISGVLGTLMIATGMVLWVVKRLPQRRKQGRTPLGHHLVESLNIATLVGLPLAIGVYLWANRLLPAGLAGRGDWEINALFGAWALCLLHPLLLRNYRRAWQQQLLLCGVLLLTAPLAGVIGGGHLFSHIGRGHGLLLATDLTLIASGLAFLFAAHLYRRRSA</sequence>
<feature type="transmembrane region" description="Helical" evidence="1">
    <location>
        <begin position="393"/>
        <end position="412"/>
    </location>
</feature>
<dbReference type="Pfam" id="PF03929">
    <property type="entry name" value="PepSY_TM"/>
    <property type="match status" value="1"/>
</dbReference>
<evidence type="ECO:0000313" key="2">
    <source>
        <dbReference type="EMBL" id="MEY1660694.1"/>
    </source>
</evidence>
<evidence type="ECO:0000313" key="3">
    <source>
        <dbReference type="Proteomes" id="UP001562065"/>
    </source>
</evidence>
<dbReference type="Proteomes" id="UP001562065">
    <property type="component" value="Unassembled WGS sequence"/>
</dbReference>
<keyword evidence="1" id="KW-0472">Membrane</keyword>
<feature type="transmembrane region" description="Helical" evidence="1">
    <location>
        <begin position="12"/>
        <end position="38"/>
    </location>
</feature>
<feature type="transmembrane region" description="Helical" evidence="1">
    <location>
        <begin position="350"/>
        <end position="372"/>
    </location>
</feature>
<proteinExistence type="predicted"/>
<dbReference type="EMBL" id="JBGCUO010000001">
    <property type="protein sequence ID" value="MEY1660694.1"/>
    <property type="molecule type" value="Genomic_DNA"/>
</dbReference>
<gene>
    <name evidence="2" type="ORF">AB5I84_00860</name>
</gene>
<organism evidence="2 3">
    <name type="scientific">Isoalcanivorax beigongshangi</name>
    <dbReference type="NCBI Taxonomy" id="3238810"/>
    <lineage>
        <taxon>Bacteria</taxon>
        <taxon>Pseudomonadati</taxon>
        <taxon>Pseudomonadota</taxon>
        <taxon>Gammaproteobacteria</taxon>
        <taxon>Oceanospirillales</taxon>
        <taxon>Alcanivoracaceae</taxon>
        <taxon>Isoalcanivorax</taxon>
    </lineage>
</organism>
<keyword evidence="1" id="KW-0812">Transmembrane</keyword>
<dbReference type="PANTHER" id="PTHR34219">
    <property type="entry name" value="IRON-REGULATED INNER MEMBRANE PROTEIN-RELATED"/>
    <property type="match status" value="1"/>
</dbReference>
<feature type="transmembrane region" description="Helical" evidence="1">
    <location>
        <begin position="146"/>
        <end position="170"/>
    </location>
</feature>
<keyword evidence="1" id="KW-1133">Transmembrane helix</keyword>
<feature type="transmembrane region" description="Helical" evidence="1">
    <location>
        <begin position="487"/>
        <end position="509"/>
    </location>
</feature>
<name>A0ABV4AD98_9GAMM</name>
<dbReference type="PANTHER" id="PTHR34219:SF4">
    <property type="entry name" value="PEPSY DOMAIN-CONTAINING PROTEIN"/>
    <property type="match status" value="1"/>
</dbReference>
<dbReference type="InterPro" id="IPR005625">
    <property type="entry name" value="PepSY-ass_TM"/>
</dbReference>
<keyword evidence="3" id="KW-1185">Reference proteome</keyword>
<reference evidence="2 3" key="1">
    <citation type="submission" date="2024-07" db="EMBL/GenBank/DDBJ databases">
        <authorList>
            <person name="Ren Q."/>
        </authorList>
    </citation>
    <scope>NUCLEOTIDE SEQUENCE [LARGE SCALE GENOMIC DNA]</scope>
    <source>
        <strain evidence="2 3">REN37</strain>
    </source>
</reference>
<evidence type="ECO:0000256" key="1">
    <source>
        <dbReference type="SAM" id="Phobius"/>
    </source>
</evidence>
<feature type="transmembrane region" description="Helical" evidence="1">
    <location>
        <begin position="191"/>
        <end position="215"/>
    </location>
</feature>